<dbReference type="Gene3D" id="1.10.150.450">
    <property type="match status" value="1"/>
</dbReference>
<gene>
    <name evidence="1" type="ORF">MNBD_ALPHA02-1849</name>
</gene>
<dbReference type="EMBL" id="UOED01000051">
    <property type="protein sequence ID" value="VAV89849.1"/>
    <property type="molecule type" value="Genomic_DNA"/>
</dbReference>
<dbReference type="PANTHER" id="PTHR12725">
    <property type="entry name" value="HALOACID DEHALOGENASE-LIKE HYDROLASE"/>
    <property type="match status" value="1"/>
</dbReference>
<dbReference type="NCBIfam" id="TIGR01509">
    <property type="entry name" value="HAD-SF-IA-v3"/>
    <property type="match status" value="1"/>
</dbReference>
<dbReference type="NCBIfam" id="TIGR01993">
    <property type="entry name" value="Pyr-5-nucltdase"/>
    <property type="match status" value="1"/>
</dbReference>
<proteinExistence type="predicted"/>
<sequence length="186" mass="21128">MGAFIARRFGLSLEAARNLQKSYFRTYGTTLRGLMTEHDIPPQDFLEYVHDIDFGVLSPDVRLKAVLENLSGRKFIYTNASRAYADKVVAKIGLDGIFEDIFDIESANYLPKPHEQSYHRMVEDMGLDPKKTVMVEDMAQNLAPASKMGMTTVWVPTGQKWTATGHRPEYIDHTAPDLTEWLESQL</sequence>
<evidence type="ECO:0000313" key="1">
    <source>
        <dbReference type="EMBL" id="VAV89849.1"/>
    </source>
</evidence>
<organism evidence="1">
    <name type="scientific">hydrothermal vent metagenome</name>
    <dbReference type="NCBI Taxonomy" id="652676"/>
    <lineage>
        <taxon>unclassified sequences</taxon>
        <taxon>metagenomes</taxon>
        <taxon>ecological metagenomes</taxon>
    </lineage>
</organism>
<dbReference type="Gene3D" id="3.40.50.1000">
    <property type="entry name" value="HAD superfamily/HAD-like"/>
    <property type="match status" value="1"/>
</dbReference>
<name>A0A3B0RD04_9ZZZZ</name>
<evidence type="ECO:0008006" key="2">
    <source>
        <dbReference type="Google" id="ProtNLM"/>
    </source>
</evidence>
<dbReference type="Pfam" id="PF00702">
    <property type="entry name" value="Hydrolase"/>
    <property type="match status" value="1"/>
</dbReference>
<protein>
    <recommendedName>
        <fullName evidence="2">Pyrimidine 5'-nucleotidase</fullName>
    </recommendedName>
</protein>
<dbReference type="InterPro" id="IPR036412">
    <property type="entry name" value="HAD-like_sf"/>
</dbReference>
<dbReference type="AlphaFoldDB" id="A0A3B0RD04"/>
<accession>A0A3B0RD04</accession>
<reference evidence="1" key="1">
    <citation type="submission" date="2018-06" db="EMBL/GenBank/DDBJ databases">
        <authorList>
            <person name="Zhirakovskaya E."/>
        </authorList>
    </citation>
    <scope>NUCLEOTIDE SEQUENCE</scope>
</reference>
<dbReference type="PANTHER" id="PTHR12725:SF117">
    <property type="entry name" value="HALOACID DEHALOGENASE-LIKE HYDROLASE"/>
    <property type="match status" value="1"/>
</dbReference>
<dbReference type="SUPFAM" id="SSF56784">
    <property type="entry name" value="HAD-like"/>
    <property type="match status" value="1"/>
</dbReference>
<dbReference type="InterPro" id="IPR023214">
    <property type="entry name" value="HAD_sf"/>
</dbReference>
<dbReference type="InterPro" id="IPR006439">
    <property type="entry name" value="HAD-SF_hydro_IA"/>
</dbReference>
<dbReference type="InterPro" id="IPR010237">
    <property type="entry name" value="Pyr-5-nucltdase"/>
</dbReference>